<dbReference type="InterPro" id="IPR045931">
    <property type="entry name" value="DUF6350"/>
</dbReference>
<feature type="transmembrane region" description="Helical" evidence="1">
    <location>
        <begin position="202"/>
        <end position="227"/>
    </location>
</feature>
<dbReference type="AlphaFoldDB" id="A0A6J4N910"/>
<feature type="transmembrane region" description="Helical" evidence="1">
    <location>
        <begin position="129"/>
        <end position="153"/>
    </location>
</feature>
<dbReference type="EMBL" id="CADCUN010000066">
    <property type="protein sequence ID" value="CAA9377311.1"/>
    <property type="molecule type" value="Genomic_DNA"/>
</dbReference>
<protein>
    <submittedName>
        <fullName evidence="2">FIG021574: Possible membrane protein related to de Novo purine biosynthesis</fullName>
    </submittedName>
</protein>
<feature type="transmembrane region" description="Helical" evidence="1">
    <location>
        <begin position="281"/>
        <end position="300"/>
    </location>
</feature>
<name>A0A6J4N910_9ACTN</name>
<feature type="transmembrane region" description="Helical" evidence="1">
    <location>
        <begin position="306"/>
        <end position="325"/>
    </location>
</feature>
<feature type="transmembrane region" description="Helical" evidence="1">
    <location>
        <begin position="337"/>
        <end position="361"/>
    </location>
</feature>
<evidence type="ECO:0000313" key="2">
    <source>
        <dbReference type="EMBL" id="CAA9377311.1"/>
    </source>
</evidence>
<feature type="transmembrane region" description="Helical" evidence="1">
    <location>
        <begin position="247"/>
        <end position="269"/>
    </location>
</feature>
<keyword evidence="1" id="KW-1133">Transmembrane helix</keyword>
<feature type="transmembrane region" description="Helical" evidence="1">
    <location>
        <begin position="71"/>
        <end position="99"/>
    </location>
</feature>
<gene>
    <name evidence="2" type="ORF">AVDCRST_MAG60-610</name>
</gene>
<feature type="transmembrane region" description="Helical" evidence="1">
    <location>
        <begin position="165"/>
        <end position="190"/>
    </location>
</feature>
<reference evidence="2" key="1">
    <citation type="submission" date="2020-02" db="EMBL/GenBank/DDBJ databases">
        <authorList>
            <person name="Meier V. D."/>
        </authorList>
    </citation>
    <scope>NUCLEOTIDE SEQUENCE</scope>
    <source>
        <strain evidence="2">AVDCRST_MAG60</strain>
    </source>
</reference>
<proteinExistence type="predicted"/>
<sequence>MTSLLVDRRDRTGAPSAAQRPLVLIATLGGALAALAPLLVFLAVGVVGWFASDAGVHGAPRDGMRMGALAWLMAHGSGVTVQGVTIEVVPLGLTAICAWSMWRVAHRVGDALSGHGPDADRISDGERDLTVPVAAGLFFVGYALVAVVTATLASTAGTAPSTPAVVIWSLAMALLLAAPAIAVGSGRAAIWATFVPAAVRRGAAASAAILTAFLAFSTLLFLASLAAGVGEAATMVGQLHLGAGEGTVYALANAGFIPNASLFAGSFALGPGFAVGGNTLVTPEGVVLGALPLFALLSALPDAGATAPWISTIVWLPPLAAVAATMRWQRRNPAPSWLEAGLCGCGGGIAAGVAFTFLASLAGGAAGPGRMRHVGPPLSDVLLASITAFGLGGLVGALAMTWWQRRGVRATQS</sequence>
<feature type="transmembrane region" description="Helical" evidence="1">
    <location>
        <begin position="21"/>
        <end position="51"/>
    </location>
</feature>
<dbReference type="Pfam" id="PF19877">
    <property type="entry name" value="DUF6350"/>
    <property type="match status" value="1"/>
</dbReference>
<feature type="transmembrane region" description="Helical" evidence="1">
    <location>
        <begin position="381"/>
        <end position="403"/>
    </location>
</feature>
<keyword evidence="1" id="KW-0472">Membrane</keyword>
<organism evidence="2">
    <name type="scientific">uncultured Nocardioides sp</name>
    <dbReference type="NCBI Taxonomy" id="198441"/>
    <lineage>
        <taxon>Bacteria</taxon>
        <taxon>Bacillati</taxon>
        <taxon>Actinomycetota</taxon>
        <taxon>Actinomycetes</taxon>
        <taxon>Propionibacteriales</taxon>
        <taxon>Nocardioidaceae</taxon>
        <taxon>Nocardioides</taxon>
        <taxon>environmental samples</taxon>
    </lineage>
</organism>
<evidence type="ECO:0000256" key="1">
    <source>
        <dbReference type="SAM" id="Phobius"/>
    </source>
</evidence>
<accession>A0A6J4N910</accession>
<keyword evidence="1" id="KW-0812">Transmembrane</keyword>